<gene>
    <name evidence="1" type="ORF">THII_1358</name>
</gene>
<dbReference type="STRING" id="40754.THII_1358"/>
<dbReference type="AlphaFoldDB" id="A0A090AKS1"/>
<reference evidence="1 2" key="1">
    <citation type="journal article" date="2014" name="ISME J.">
        <title>Ecophysiology of Thioploca ingrica as revealed by the complete genome sequence supplemented with proteomic evidence.</title>
        <authorList>
            <person name="Kojima H."/>
            <person name="Ogura Y."/>
            <person name="Yamamoto N."/>
            <person name="Togashi T."/>
            <person name="Mori H."/>
            <person name="Watanabe T."/>
            <person name="Nemoto F."/>
            <person name="Kurokawa K."/>
            <person name="Hayashi T."/>
            <person name="Fukui M."/>
        </authorList>
    </citation>
    <scope>NUCLEOTIDE SEQUENCE [LARGE SCALE GENOMIC DNA]</scope>
</reference>
<keyword evidence="2" id="KW-1185">Reference proteome</keyword>
<dbReference type="Pfam" id="PF04255">
    <property type="entry name" value="DUF433"/>
    <property type="match status" value="1"/>
</dbReference>
<dbReference type="EMBL" id="AP014633">
    <property type="protein sequence ID" value="BAP55655.1"/>
    <property type="molecule type" value="Genomic_DNA"/>
</dbReference>
<dbReference type="KEGG" id="tig:THII_1358"/>
<evidence type="ECO:0000313" key="2">
    <source>
        <dbReference type="Proteomes" id="UP000031623"/>
    </source>
</evidence>
<proteinExistence type="predicted"/>
<dbReference type="PANTHER" id="PTHR34849">
    <property type="entry name" value="SSL5025 PROTEIN"/>
    <property type="match status" value="1"/>
</dbReference>
<dbReference type="PANTHER" id="PTHR34849:SF3">
    <property type="entry name" value="SSR2962 PROTEIN"/>
    <property type="match status" value="1"/>
</dbReference>
<dbReference type="InterPro" id="IPR036388">
    <property type="entry name" value="WH-like_DNA-bd_sf"/>
</dbReference>
<dbReference type="Proteomes" id="UP000031623">
    <property type="component" value="Chromosome"/>
</dbReference>
<protein>
    <recommendedName>
        <fullName evidence="3">DUF433 domain-containing protein</fullName>
    </recommendedName>
</protein>
<dbReference type="HOGENOM" id="CLU_126005_2_1_6"/>
<evidence type="ECO:0000313" key="1">
    <source>
        <dbReference type="EMBL" id="BAP55655.1"/>
    </source>
</evidence>
<name>A0A090AKS1_9GAMM</name>
<organism evidence="1 2">
    <name type="scientific">Thioploca ingrica</name>
    <dbReference type="NCBI Taxonomy" id="40754"/>
    <lineage>
        <taxon>Bacteria</taxon>
        <taxon>Pseudomonadati</taxon>
        <taxon>Pseudomonadota</taxon>
        <taxon>Gammaproteobacteria</taxon>
        <taxon>Thiotrichales</taxon>
        <taxon>Thiotrichaceae</taxon>
        <taxon>Thioploca</taxon>
    </lineage>
</organism>
<sequence length="83" mass="9458">MLEIQPLSYLNGRITIHPDICNGKPTVRGLRITVQTILEFLSTGESREEILYQYPSLQTEDIDACLMFAGKLMAHRYTLKMVA</sequence>
<dbReference type="InterPro" id="IPR009057">
    <property type="entry name" value="Homeodomain-like_sf"/>
</dbReference>
<accession>A0A090AKS1</accession>
<dbReference type="InterPro" id="IPR007367">
    <property type="entry name" value="DUF433"/>
</dbReference>
<dbReference type="OrthoDB" id="9809515at2"/>
<dbReference type="Gene3D" id="1.10.10.10">
    <property type="entry name" value="Winged helix-like DNA-binding domain superfamily/Winged helix DNA-binding domain"/>
    <property type="match status" value="1"/>
</dbReference>
<evidence type="ECO:0008006" key="3">
    <source>
        <dbReference type="Google" id="ProtNLM"/>
    </source>
</evidence>
<dbReference type="SUPFAM" id="SSF46689">
    <property type="entry name" value="Homeodomain-like"/>
    <property type="match status" value="1"/>
</dbReference>